<dbReference type="AlphaFoldDB" id="A0A5B9D0M6"/>
<evidence type="ECO:0000256" key="1">
    <source>
        <dbReference type="SAM" id="Phobius"/>
    </source>
</evidence>
<dbReference type="EMBL" id="CP031844">
    <property type="protein sequence ID" value="QEE11641.1"/>
    <property type="molecule type" value="Genomic_DNA"/>
</dbReference>
<keyword evidence="1" id="KW-0812">Transmembrane</keyword>
<dbReference type="InterPro" id="IPR052894">
    <property type="entry name" value="AsmA-related"/>
</dbReference>
<dbReference type="KEGG" id="barn:D1092_01080"/>
<dbReference type="GO" id="GO:0005886">
    <property type="term" value="C:plasma membrane"/>
    <property type="evidence" value="ECO:0007669"/>
    <property type="project" value="TreeGrafter"/>
</dbReference>
<reference evidence="4" key="1">
    <citation type="submission" date="2019-07" db="EMBL/GenBank/DDBJ databases">
        <title>Bartonella kosoyii sp. nov. and Bartonella krasnovii sp. nov., two novel members of the Bartonella elizabethae complex sensu lato, isolated from black rats and wild desert rodent-fleas.</title>
        <authorList>
            <person name="Gutierrez R."/>
            <person name="Shalit T."/>
            <person name="Markus B."/>
            <person name="Yuan C."/>
            <person name="Nachum-Biala Y."/>
            <person name="Elad D."/>
            <person name="Harrus S."/>
        </authorList>
    </citation>
    <scope>NUCLEOTIDE SEQUENCE [LARGE SCALE GENOMIC DNA]</scope>
    <source>
        <strain evidence="4">OE 1-1</strain>
    </source>
</reference>
<sequence length="626" mass="69626">MRIRIIKFLSGIFIIIIFLFGVGILVLPYLVSTDVIRVRLAQELSTWTGYNVQLRDPPRLNLFPYPRALLSGVTLTSKMDDVAPLMEAESIEVDLSVVDLLWGRVSFSETRIMRPQFAMEKPVKTMADFFDRFSRSQGALGLAIRKAREILKQNPDHPEIEHLLKQPFGRVVIKNGALVYQDSLSGVAEKITGLNATLDWSESTQEIRLRADARWHGEFTKLSIDAAQALLLLAGGKSQIKATLNSVRGGITFTGQARLSEYYIFDGKVSMRSPGWNQTVSWFGGKQFWGHKLKAPIVWESHFLARPMHIQMNNVTFTIGKDNARGALELDFQDYVPNVMGSLAFDNLDFNLLGSMFSSVKKKNSFFDMALFDRIGVDIRLSAPQAKIENILLTDLAAAIQIKNGYGIFDLGHANIWGGSVQSNIEVTPAGQKIRIGGNISGSSIDTQEALEALGFMPFVQSKTNFTATIQTLVGSWMEVFTKMQGRLTLKMSSGRLLGYDLNELQTKLSRKQPFLLKNNDSVSTNFDHWDIQTSFSAATIKITESLMRTTDLSLSIQGGGTTALAQGQQSELILQAQLQKNHRSETLCKDVQCLANSLVCPFTFSLSSKGQDHGNFLITKDIDTD</sequence>
<evidence type="ECO:0000313" key="3">
    <source>
        <dbReference type="EMBL" id="QEE11641.1"/>
    </source>
</evidence>
<proteinExistence type="predicted"/>
<dbReference type="PANTHER" id="PTHR30441:SF4">
    <property type="entry name" value="PROTEIN ASMA"/>
    <property type="match status" value="1"/>
</dbReference>
<gene>
    <name evidence="3" type="ORF">D1092_01080</name>
</gene>
<dbReference type="OrthoDB" id="225437at2"/>
<evidence type="ECO:0000259" key="2">
    <source>
        <dbReference type="Pfam" id="PF05170"/>
    </source>
</evidence>
<dbReference type="PANTHER" id="PTHR30441">
    <property type="entry name" value="DUF748 DOMAIN-CONTAINING PROTEIN"/>
    <property type="match status" value="1"/>
</dbReference>
<keyword evidence="1" id="KW-0472">Membrane</keyword>
<dbReference type="Pfam" id="PF05170">
    <property type="entry name" value="AsmA"/>
    <property type="match status" value="2"/>
</dbReference>
<dbReference type="GO" id="GO:0090313">
    <property type="term" value="P:regulation of protein targeting to membrane"/>
    <property type="evidence" value="ECO:0007669"/>
    <property type="project" value="TreeGrafter"/>
</dbReference>
<dbReference type="Proteomes" id="UP000321311">
    <property type="component" value="Chromosome"/>
</dbReference>
<protein>
    <submittedName>
        <fullName evidence="3">AsmA family protein</fullName>
    </submittedName>
</protein>
<feature type="transmembrane region" description="Helical" evidence="1">
    <location>
        <begin position="12"/>
        <end position="31"/>
    </location>
</feature>
<dbReference type="RefSeq" id="WP_120121804.1">
    <property type="nucleotide sequence ID" value="NZ_CP031844.2"/>
</dbReference>
<name>A0A5B9D0M6_9HYPH</name>
<feature type="domain" description="AsmA" evidence="2">
    <location>
        <begin position="372"/>
        <end position="540"/>
    </location>
</feature>
<feature type="domain" description="AsmA" evidence="2">
    <location>
        <begin position="8"/>
        <end position="212"/>
    </location>
</feature>
<organism evidence="3 4">
    <name type="scientific">Bartonella krasnovii</name>
    <dbReference type="NCBI Taxonomy" id="2267275"/>
    <lineage>
        <taxon>Bacteria</taxon>
        <taxon>Pseudomonadati</taxon>
        <taxon>Pseudomonadota</taxon>
        <taxon>Alphaproteobacteria</taxon>
        <taxon>Hyphomicrobiales</taxon>
        <taxon>Bartonellaceae</taxon>
        <taxon>Bartonella</taxon>
    </lineage>
</organism>
<dbReference type="GeneID" id="71060753"/>
<evidence type="ECO:0000313" key="4">
    <source>
        <dbReference type="Proteomes" id="UP000321311"/>
    </source>
</evidence>
<dbReference type="InterPro" id="IPR007844">
    <property type="entry name" value="AsmA"/>
</dbReference>
<keyword evidence="1" id="KW-1133">Transmembrane helix</keyword>
<accession>A0A5B9D0M6</accession>